<reference evidence="1 2" key="1">
    <citation type="submission" date="2014-11" db="EMBL/GenBank/DDBJ databases">
        <title>Draft genome sequence of Kirrobacter mercurialis.</title>
        <authorList>
            <person name="Coil D.A."/>
            <person name="Eisen J.A."/>
        </authorList>
    </citation>
    <scope>NUCLEOTIDE SEQUENCE [LARGE SCALE GENOMIC DNA]</scope>
    <source>
        <strain evidence="1 2">Coronado</strain>
    </source>
</reference>
<keyword evidence="2" id="KW-1185">Reference proteome</keyword>
<proteinExistence type="predicted"/>
<protein>
    <submittedName>
        <fullName evidence="1">Uncharacterized protein</fullName>
    </submittedName>
</protein>
<comment type="caution">
    <text evidence="1">The sequence shown here is derived from an EMBL/GenBank/DDBJ whole genome shotgun (WGS) entry which is preliminary data.</text>
</comment>
<gene>
    <name evidence="1" type="ORF">PK98_02925</name>
</gene>
<organism evidence="1 2">
    <name type="scientific">Croceibacterium mercuriale</name>
    <dbReference type="NCBI Taxonomy" id="1572751"/>
    <lineage>
        <taxon>Bacteria</taxon>
        <taxon>Pseudomonadati</taxon>
        <taxon>Pseudomonadota</taxon>
        <taxon>Alphaproteobacteria</taxon>
        <taxon>Sphingomonadales</taxon>
        <taxon>Erythrobacteraceae</taxon>
        <taxon>Croceibacterium</taxon>
    </lineage>
</organism>
<evidence type="ECO:0000313" key="2">
    <source>
        <dbReference type="Proteomes" id="UP000030988"/>
    </source>
</evidence>
<dbReference type="AlphaFoldDB" id="A0A0B2C0X4"/>
<dbReference type="EMBL" id="JTDN01000001">
    <property type="protein sequence ID" value="KHL25626.1"/>
    <property type="molecule type" value="Genomic_DNA"/>
</dbReference>
<dbReference type="Proteomes" id="UP000030988">
    <property type="component" value="Unassembled WGS sequence"/>
</dbReference>
<name>A0A0B2C0X4_9SPHN</name>
<sequence length="332" mass="34725">MLVLLLPGCATRQAVLVTDTREFVTAGREAGDRAASFFDEAHRRQLEANAILVASEPSCLWGPAIELRTDFTAGDSLCLSDAELAAGAPSTTYSLRPIDPRAAKGAMQLIGALGAYLGELSQLTPETEPQFTVAVSDAANALDLLASLLAPAGDEPPDLVGAAGPVAELADYFAAIAQTRGQGDAVARTVRERGPAFDRAVIALAAQMQAWRIGVVGTADQVAANAQLQVANRNLAQLQDFEARRAVLLQLIEQGEQQSAAAAAYDEAAALLRDITAQHAGLVQLAGNQPTSEQQLRIRREGGRQVLGLLDRLARIGASPLPGLLGIGTLLP</sequence>
<evidence type="ECO:0000313" key="1">
    <source>
        <dbReference type="EMBL" id="KHL25626.1"/>
    </source>
</evidence>
<accession>A0A0B2C0X4</accession>
<dbReference type="STRING" id="1572751.PK98_02925"/>